<accession>A0A200QXP2</accession>
<dbReference type="AlphaFoldDB" id="A0A200QXP2"/>
<dbReference type="OrthoDB" id="678007at2759"/>
<name>A0A200QXP2_MACCD</name>
<feature type="region of interest" description="Disordered" evidence="1">
    <location>
        <begin position="1"/>
        <end position="31"/>
    </location>
</feature>
<gene>
    <name evidence="2" type="ORF">BVC80_5g37</name>
</gene>
<dbReference type="FunCoup" id="A0A200QXP2">
    <property type="interactions" value="14"/>
</dbReference>
<protein>
    <submittedName>
        <fullName evidence="2">Uncharacterized protein</fullName>
    </submittedName>
</protein>
<reference evidence="2 3" key="1">
    <citation type="journal article" date="2017" name="Mol. Plant">
        <title>The Genome of Medicinal Plant Macleaya cordata Provides New Insights into Benzylisoquinoline Alkaloids Metabolism.</title>
        <authorList>
            <person name="Liu X."/>
            <person name="Liu Y."/>
            <person name="Huang P."/>
            <person name="Ma Y."/>
            <person name="Qing Z."/>
            <person name="Tang Q."/>
            <person name="Cao H."/>
            <person name="Cheng P."/>
            <person name="Zheng Y."/>
            <person name="Yuan Z."/>
            <person name="Zhou Y."/>
            <person name="Liu J."/>
            <person name="Tang Z."/>
            <person name="Zhuo Y."/>
            <person name="Zhang Y."/>
            <person name="Yu L."/>
            <person name="Huang J."/>
            <person name="Yang P."/>
            <person name="Peng Q."/>
            <person name="Zhang J."/>
            <person name="Jiang W."/>
            <person name="Zhang Z."/>
            <person name="Lin K."/>
            <person name="Ro D.K."/>
            <person name="Chen X."/>
            <person name="Xiong X."/>
            <person name="Shang Y."/>
            <person name="Huang S."/>
            <person name="Zeng J."/>
        </authorList>
    </citation>
    <scope>NUCLEOTIDE SEQUENCE [LARGE SCALE GENOMIC DNA]</scope>
    <source>
        <strain evidence="3">cv. BLH2017</strain>
        <tissue evidence="2">Root</tissue>
    </source>
</reference>
<dbReference type="EMBL" id="MVGT01000860">
    <property type="protein sequence ID" value="OVA15247.1"/>
    <property type="molecule type" value="Genomic_DNA"/>
</dbReference>
<evidence type="ECO:0000256" key="1">
    <source>
        <dbReference type="SAM" id="MobiDB-lite"/>
    </source>
</evidence>
<comment type="caution">
    <text evidence="2">The sequence shown here is derived from an EMBL/GenBank/DDBJ whole genome shotgun (WGS) entry which is preliminary data.</text>
</comment>
<dbReference type="InParanoid" id="A0A200QXP2"/>
<feature type="compositionally biased region" description="Polar residues" evidence="1">
    <location>
        <begin position="9"/>
        <end position="19"/>
    </location>
</feature>
<evidence type="ECO:0000313" key="3">
    <source>
        <dbReference type="Proteomes" id="UP000195402"/>
    </source>
</evidence>
<feature type="region of interest" description="Disordered" evidence="1">
    <location>
        <begin position="72"/>
        <end position="96"/>
    </location>
</feature>
<keyword evidence="3" id="KW-1185">Reference proteome</keyword>
<proteinExistence type="predicted"/>
<evidence type="ECO:0000313" key="2">
    <source>
        <dbReference type="EMBL" id="OVA15247.1"/>
    </source>
</evidence>
<organism evidence="2 3">
    <name type="scientific">Macleaya cordata</name>
    <name type="common">Five-seeded plume-poppy</name>
    <name type="synonym">Bocconia cordata</name>
    <dbReference type="NCBI Taxonomy" id="56857"/>
    <lineage>
        <taxon>Eukaryota</taxon>
        <taxon>Viridiplantae</taxon>
        <taxon>Streptophyta</taxon>
        <taxon>Embryophyta</taxon>
        <taxon>Tracheophyta</taxon>
        <taxon>Spermatophyta</taxon>
        <taxon>Magnoliopsida</taxon>
        <taxon>Ranunculales</taxon>
        <taxon>Papaveraceae</taxon>
        <taxon>Papaveroideae</taxon>
        <taxon>Macleaya</taxon>
    </lineage>
</organism>
<sequence length="96" mass="10460">MKEVGSVPPSATTASNDGSNMKEEDQLSTKSRIREGWISLTTSVQEGLGYGKAFFVGQTKKLMARNEKEASEADLQAAKMEVDATNAAEDTKKRFK</sequence>
<dbReference type="OMA" id="CRYIKAF"/>
<feature type="compositionally biased region" description="Basic and acidic residues" evidence="1">
    <location>
        <begin position="20"/>
        <end position="31"/>
    </location>
</feature>
<dbReference type="Proteomes" id="UP000195402">
    <property type="component" value="Unassembled WGS sequence"/>
</dbReference>